<dbReference type="STRING" id="74649.A0A2P6SDA4"/>
<dbReference type="SUPFAM" id="SSF50978">
    <property type="entry name" value="WD40 repeat-like"/>
    <property type="match status" value="1"/>
</dbReference>
<reference evidence="2 3" key="1">
    <citation type="journal article" date="2018" name="Nat. Genet.">
        <title>The Rosa genome provides new insights in the design of modern roses.</title>
        <authorList>
            <person name="Bendahmane M."/>
        </authorList>
    </citation>
    <scope>NUCLEOTIDE SEQUENCE [LARGE SCALE GENOMIC DNA]</scope>
    <source>
        <strain evidence="3">cv. Old Blush</strain>
    </source>
</reference>
<dbReference type="InterPro" id="IPR050942">
    <property type="entry name" value="F-box_BR-signaling"/>
</dbReference>
<dbReference type="PANTHER" id="PTHR44259">
    <property type="entry name" value="OS07G0183000 PROTEIN-RELATED"/>
    <property type="match status" value="1"/>
</dbReference>
<dbReference type="Pfam" id="PF12937">
    <property type="entry name" value="F-box-like"/>
    <property type="match status" value="1"/>
</dbReference>
<dbReference type="Gramene" id="PRQ56648">
    <property type="protein sequence ID" value="PRQ56648"/>
    <property type="gene ID" value="RchiOBHm_Chr1g0339581"/>
</dbReference>
<dbReference type="Gene3D" id="1.20.1280.50">
    <property type="match status" value="1"/>
</dbReference>
<feature type="domain" description="F-box" evidence="1">
    <location>
        <begin position="10"/>
        <end position="58"/>
    </location>
</feature>
<comment type="caution">
    <text evidence="2">The sequence shown here is derived from an EMBL/GenBank/DDBJ whole genome shotgun (WGS) entry which is preliminary data.</text>
</comment>
<evidence type="ECO:0000259" key="1">
    <source>
        <dbReference type="PROSITE" id="PS50181"/>
    </source>
</evidence>
<dbReference type="InterPro" id="IPR005174">
    <property type="entry name" value="KIB1-4_b-propeller"/>
</dbReference>
<dbReference type="Proteomes" id="UP000238479">
    <property type="component" value="Chromosome 1"/>
</dbReference>
<dbReference type="EMBL" id="PDCK01000039">
    <property type="protein sequence ID" value="PRQ56648.1"/>
    <property type="molecule type" value="Genomic_DNA"/>
</dbReference>
<dbReference type="SMART" id="SM00256">
    <property type="entry name" value="FBOX"/>
    <property type="match status" value="1"/>
</dbReference>
<evidence type="ECO:0000313" key="3">
    <source>
        <dbReference type="Proteomes" id="UP000238479"/>
    </source>
</evidence>
<gene>
    <name evidence="2" type="ORF">RchiOBHm_Chr1g0339581</name>
</gene>
<dbReference type="SUPFAM" id="SSF81383">
    <property type="entry name" value="F-box domain"/>
    <property type="match status" value="1"/>
</dbReference>
<dbReference type="PROSITE" id="PS50181">
    <property type="entry name" value="FBOX"/>
    <property type="match status" value="1"/>
</dbReference>
<dbReference type="PANTHER" id="PTHR44259:SF15">
    <property type="entry name" value="F-BOX PROTEIN KIB2-RELATED"/>
    <property type="match status" value="1"/>
</dbReference>
<keyword evidence="3" id="KW-1185">Reference proteome</keyword>
<accession>A0A2P6SDA4</accession>
<evidence type="ECO:0000313" key="2">
    <source>
        <dbReference type="EMBL" id="PRQ56648.1"/>
    </source>
</evidence>
<proteinExistence type="predicted"/>
<dbReference type="InterPro" id="IPR001810">
    <property type="entry name" value="F-box_dom"/>
</dbReference>
<dbReference type="InterPro" id="IPR036047">
    <property type="entry name" value="F-box-like_dom_sf"/>
</dbReference>
<organism evidence="2 3">
    <name type="scientific">Rosa chinensis</name>
    <name type="common">China rose</name>
    <dbReference type="NCBI Taxonomy" id="74649"/>
    <lineage>
        <taxon>Eukaryota</taxon>
        <taxon>Viridiplantae</taxon>
        <taxon>Streptophyta</taxon>
        <taxon>Embryophyta</taxon>
        <taxon>Tracheophyta</taxon>
        <taxon>Spermatophyta</taxon>
        <taxon>Magnoliopsida</taxon>
        <taxon>eudicotyledons</taxon>
        <taxon>Gunneridae</taxon>
        <taxon>Pentapetalae</taxon>
        <taxon>rosids</taxon>
        <taxon>fabids</taxon>
        <taxon>Rosales</taxon>
        <taxon>Rosaceae</taxon>
        <taxon>Rosoideae</taxon>
        <taxon>Rosoideae incertae sedis</taxon>
        <taxon>Rosa</taxon>
    </lineage>
</organism>
<name>A0A2P6SDA4_ROSCH</name>
<dbReference type="AlphaFoldDB" id="A0A2P6SDA4"/>
<dbReference type="InterPro" id="IPR036322">
    <property type="entry name" value="WD40_repeat_dom_sf"/>
</dbReference>
<protein>
    <submittedName>
        <fullName evidence="2">Putative F-box domain, WD40-repeat-containing domain-containing protein</fullName>
    </submittedName>
</protein>
<dbReference type="OMA" id="VKHEDIG"/>
<sequence length="419" mass="48299">MVITQKRRPRSRWSELPTELLELIMKKLASVDILRFEAVCSCWNQAAKSYISAPYFTLDMPQTPWLMIPGGEENHVHTRRFFNLAEFKYYTIKNAFGDIPDAWCVGSSHGWLVLTEEKGTACLLNPFSGDRIELPSIRTLHPVISKDYIAKAVTSSKPPSSSSSSSSKDFVVAIILYSNTWITQLAFHRHGDDAWTGFGQKGTVYHDGMFHSTSGHFFALATDCSVEVWDLRKCFPIKTLHLQPFRHRQLNNDDDFKFDIQNYLVESLGEILLVRRFIVTKIFYHKDLPDVIRPYKTSHFYIYRQKSTSLGFEWEKVESLHNRAVFLGGNHSMSLSSQNFPECEENSIYFTDHRWEMNPNKCLSGKKRIGYGGHDLGVYNVKDNIMKPMPCYLTFDRWIINPPPFWIVPDIIHGFGNGS</sequence>
<dbReference type="Pfam" id="PF03478">
    <property type="entry name" value="Beta-prop_KIB1-4"/>
    <property type="match status" value="1"/>
</dbReference>